<dbReference type="SUPFAM" id="SSF53474">
    <property type="entry name" value="alpha/beta-Hydrolases"/>
    <property type="match status" value="1"/>
</dbReference>
<accession>A0ABQ2ZGW9</accession>
<dbReference type="Proteomes" id="UP000621898">
    <property type="component" value="Unassembled WGS sequence"/>
</dbReference>
<dbReference type="EMBL" id="BMXT01000001">
    <property type="protein sequence ID" value="GGY16190.1"/>
    <property type="molecule type" value="Genomic_DNA"/>
</dbReference>
<keyword evidence="2" id="KW-1185">Reference proteome</keyword>
<gene>
    <name evidence="1" type="ORF">GCM10008098_04250</name>
</gene>
<sequence>MVEVLVAGLIFGEPIVSTFTVYCHGTGFNRIKGSSSDELVAWFHNHNDGVEAQLAGGAVTRGDYMINEGPGHSGNGVVQPQQVNPMTGSAKQNLSLKKWVSGPSFADHARGNTGGPQKAAKLRGVISGQGWDENTQRTVNLIQDLKFDKGMPIDRVNLVGWSRGAVTCMRIANLMYEVFKDEVSCNIFAVDPVAGADAGEEMLDTQVLQSNVERYVGILAMHEMRSTFKPQDWSRVRAPATTAIFLPMPGVHNAQVMVKTPADAAYITRNLACGLLRDWGTPINAVPYGHLSTTQDMCIAYARLVLTLSEHKSYETKGLMGRVMGGTTSLRRRDFAKHSRMDTYTRGGKESYWVNEHHRACFAAAFPDVYECIFESMGSGEMALTAQSRFSTFFGVVSASAPLRHSLALKGLLMEESPTQFMIGVGAGRYSNQVRRLWPDQFPLHA</sequence>
<evidence type="ECO:0000313" key="1">
    <source>
        <dbReference type="EMBL" id="GGY16190.1"/>
    </source>
</evidence>
<dbReference type="InterPro" id="IPR029058">
    <property type="entry name" value="AB_hydrolase_fold"/>
</dbReference>
<reference evidence="2" key="1">
    <citation type="journal article" date="2019" name="Int. J. Syst. Evol. Microbiol.">
        <title>The Global Catalogue of Microorganisms (GCM) 10K type strain sequencing project: providing services to taxonomists for standard genome sequencing and annotation.</title>
        <authorList>
            <consortium name="The Broad Institute Genomics Platform"/>
            <consortium name="The Broad Institute Genome Sequencing Center for Infectious Disease"/>
            <person name="Wu L."/>
            <person name="Ma J."/>
        </authorList>
    </citation>
    <scope>NUCLEOTIDE SEQUENCE [LARGE SCALE GENOMIC DNA]</scope>
    <source>
        <strain evidence="2">KCTC 22232</strain>
    </source>
</reference>
<comment type="caution">
    <text evidence="1">The sequence shown here is derived from an EMBL/GenBank/DDBJ whole genome shotgun (WGS) entry which is preliminary data.</text>
</comment>
<evidence type="ECO:0000313" key="2">
    <source>
        <dbReference type="Proteomes" id="UP000621898"/>
    </source>
</evidence>
<organism evidence="1 2">
    <name type="scientific">Rhodanobacter panaciterrae</name>
    <dbReference type="NCBI Taxonomy" id="490572"/>
    <lineage>
        <taxon>Bacteria</taxon>
        <taxon>Pseudomonadati</taxon>
        <taxon>Pseudomonadota</taxon>
        <taxon>Gammaproteobacteria</taxon>
        <taxon>Lysobacterales</taxon>
        <taxon>Rhodanobacteraceae</taxon>
        <taxon>Rhodanobacter</taxon>
    </lineage>
</organism>
<name>A0ABQ2ZGW9_9GAMM</name>
<evidence type="ECO:0008006" key="3">
    <source>
        <dbReference type="Google" id="ProtNLM"/>
    </source>
</evidence>
<proteinExistence type="predicted"/>
<protein>
    <recommendedName>
        <fullName evidence="3">DUF2235 domain-containing protein</fullName>
    </recommendedName>
</protein>